<dbReference type="InterPro" id="IPR016032">
    <property type="entry name" value="Sig_transdc_resp-reg_C-effctor"/>
</dbReference>
<dbReference type="CDD" id="cd06170">
    <property type="entry name" value="LuxR_C_like"/>
    <property type="match status" value="1"/>
</dbReference>
<reference evidence="9" key="1">
    <citation type="submission" date="2017-01" db="EMBL/GenBank/DDBJ databases">
        <authorList>
            <person name="Varghese N."/>
            <person name="Submissions S."/>
        </authorList>
    </citation>
    <scope>NUCLEOTIDE SEQUENCE [LARGE SCALE GENOMIC DNA]</scope>
    <source>
        <strain evidence="9">ATCC 51758</strain>
    </source>
</reference>
<proteinExistence type="predicted"/>
<dbReference type="InterPro" id="IPR058245">
    <property type="entry name" value="NreC/VraR/RcsB-like_REC"/>
</dbReference>
<dbReference type="Gene3D" id="3.40.50.2300">
    <property type="match status" value="1"/>
</dbReference>
<evidence type="ECO:0000256" key="1">
    <source>
        <dbReference type="ARBA" id="ARBA00022553"/>
    </source>
</evidence>
<dbReference type="PROSITE" id="PS50110">
    <property type="entry name" value="RESPONSE_REGULATORY"/>
    <property type="match status" value="1"/>
</dbReference>
<dbReference type="InterPro" id="IPR001789">
    <property type="entry name" value="Sig_transdc_resp-reg_receiver"/>
</dbReference>
<dbReference type="SMART" id="SM00421">
    <property type="entry name" value="HTH_LUXR"/>
    <property type="match status" value="1"/>
</dbReference>
<dbReference type="EMBL" id="FTMD01000016">
    <property type="protein sequence ID" value="SIR46837.1"/>
    <property type="molecule type" value="Genomic_DNA"/>
</dbReference>
<evidence type="ECO:0000259" key="6">
    <source>
        <dbReference type="PROSITE" id="PS50043"/>
    </source>
</evidence>
<dbReference type="InterPro" id="IPR000792">
    <property type="entry name" value="Tscrpt_reg_LuxR_C"/>
</dbReference>
<feature type="domain" description="HTH luxR-type" evidence="6">
    <location>
        <begin position="144"/>
        <end position="209"/>
    </location>
</feature>
<dbReference type="GO" id="GO:0003677">
    <property type="term" value="F:DNA binding"/>
    <property type="evidence" value="ECO:0007669"/>
    <property type="project" value="UniProtKB-KW"/>
</dbReference>
<feature type="modified residue" description="4-aspartylphosphate" evidence="5">
    <location>
        <position position="56"/>
    </location>
</feature>
<evidence type="ECO:0000256" key="4">
    <source>
        <dbReference type="ARBA" id="ARBA00023163"/>
    </source>
</evidence>
<dbReference type="GO" id="GO:0000160">
    <property type="term" value="P:phosphorelay signal transduction system"/>
    <property type="evidence" value="ECO:0007669"/>
    <property type="project" value="InterPro"/>
</dbReference>
<dbReference type="GO" id="GO:0006355">
    <property type="term" value="P:regulation of DNA-templated transcription"/>
    <property type="evidence" value="ECO:0007669"/>
    <property type="project" value="InterPro"/>
</dbReference>
<evidence type="ECO:0000256" key="3">
    <source>
        <dbReference type="ARBA" id="ARBA00023125"/>
    </source>
</evidence>
<evidence type="ECO:0000313" key="9">
    <source>
        <dbReference type="Proteomes" id="UP000186819"/>
    </source>
</evidence>
<evidence type="ECO:0000259" key="7">
    <source>
        <dbReference type="PROSITE" id="PS50110"/>
    </source>
</evidence>
<sequence>MEKLRVLLADDHAIIRDGLKQILADTEDLAVCGEAANGNEALLLVREQEWDVIVLDISMPGRSGLDLIRLIRDEKPKLPILILSMHHEEQYAVRALHAGASGYLTKESDAELLVQAIRRVAHGGVYVSDTVAQLIARGLMPAANELPHTTLSDREYQIFHRLVLGQGLTDIANELSLSVKTISTHKTRILQKMSMTNTSELIRYAVAHHLVKSTDV</sequence>
<dbReference type="Proteomes" id="UP000186819">
    <property type="component" value="Unassembled WGS sequence"/>
</dbReference>
<keyword evidence="4" id="KW-0804">Transcription</keyword>
<name>A0A1N7B6G0_9RHOO</name>
<gene>
    <name evidence="8" type="ORF">SAMN05421829_11680</name>
</gene>
<dbReference type="Pfam" id="PF00196">
    <property type="entry name" value="GerE"/>
    <property type="match status" value="1"/>
</dbReference>
<protein>
    <submittedName>
        <fullName evidence="8">Two component transcriptional regulator, LuxR family</fullName>
    </submittedName>
</protein>
<dbReference type="PANTHER" id="PTHR43214:SF41">
    <property type="entry name" value="NITRATE_NITRITE RESPONSE REGULATOR PROTEIN NARP"/>
    <property type="match status" value="1"/>
</dbReference>
<evidence type="ECO:0000313" key="8">
    <source>
        <dbReference type="EMBL" id="SIR46837.1"/>
    </source>
</evidence>
<dbReference type="OrthoDB" id="9780593at2"/>
<dbReference type="Pfam" id="PF00072">
    <property type="entry name" value="Response_reg"/>
    <property type="match status" value="1"/>
</dbReference>
<dbReference type="InterPro" id="IPR011006">
    <property type="entry name" value="CheY-like_superfamily"/>
</dbReference>
<dbReference type="RefSeq" id="WP_076603861.1">
    <property type="nucleotide sequence ID" value="NZ_FTMD01000016.1"/>
</dbReference>
<dbReference type="SUPFAM" id="SSF46894">
    <property type="entry name" value="C-terminal effector domain of the bipartite response regulators"/>
    <property type="match status" value="1"/>
</dbReference>
<dbReference type="CDD" id="cd17535">
    <property type="entry name" value="REC_NarL-like"/>
    <property type="match status" value="1"/>
</dbReference>
<evidence type="ECO:0000256" key="5">
    <source>
        <dbReference type="PROSITE-ProRule" id="PRU00169"/>
    </source>
</evidence>
<keyword evidence="3" id="KW-0238">DNA-binding</keyword>
<keyword evidence="9" id="KW-1185">Reference proteome</keyword>
<dbReference type="PRINTS" id="PR00038">
    <property type="entry name" value="HTHLUXR"/>
</dbReference>
<dbReference type="AlphaFoldDB" id="A0A1N7B6G0"/>
<keyword evidence="1 5" id="KW-0597">Phosphoprotein</keyword>
<dbReference type="PROSITE" id="PS50043">
    <property type="entry name" value="HTH_LUXR_2"/>
    <property type="match status" value="1"/>
</dbReference>
<organism evidence="8 9">
    <name type="scientific">Aromatoleum tolulyticum</name>
    <dbReference type="NCBI Taxonomy" id="34027"/>
    <lineage>
        <taxon>Bacteria</taxon>
        <taxon>Pseudomonadati</taxon>
        <taxon>Pseudomonadota</taxon>
        <taxon>Betaproteobacteria</taxon>
        <taxon>Rhodocyclales</taxon>
        <taxon>Rhodocyclaceae</taxon>
        <taxon>Aromatoleum</taxon>
    </lineage>
</organism>
<dbReference type="STRING" id="34027.SAMN05421829_11680"/>
<dbReference type="InterPro" id="IPR039420">
    <property type="entry name" value="WalR-like"/>
</dbReference>
<feature type="domain" description="Response regulatory" evidence="7">
    <location>
        <begin position="5"/>
        <end position="121"/>
    </location>
</feature>
<dbReference type="PANTHER" id="PTHR43214">
    <property type="entry name" value="TWO-COMPONENT RESPONSE REGULATOR"/>
    <property type="match status" value="1"/>
</dbReference>
<dbReference type="SMART" id="SM00448">
    <property type="entry name" value="REC"/>
    <property type="match status" value="1"/>
</dbReference>
<dbReference type="SUPFAM" id="SSF52172">
    <property type="entry name" value="CheY-like"/>
    <property type="match status" value="1"/>
</dbReference>
<evidence type="ECO:0000256" key="2">
    <source>
        <dbReference type="ARBA" id="ARBA00023015"/>
    </source>
</evidence>
<accession>A0A1N7B6G0</accession>
<keyword evidence="2" id="KW-0805">Transcription regulation</keyword>